<evidence type="ECO:0000256" key="8">
    <source>
        <dbReference type="ARBA" id="ARBA00022729"/>
    </source>
</evidence>
<organism evidence="17 19">
    <name type="scientific">Mus musculus</name>
    <name type="common">Mouse</name>
    <dbReference type="NCBI Taxonomy" id="10090"/>
    <lineage>
        <taxon>Eukaryota</taxon>
        <taxon>Metazoa</taxon>
        <taxon>Chordata</taxon>
        <taxon>Craniata</taxon>
        <taxon>Vertebrata</taxon>
        <taxon>Euteleostomi</taxon>
        <taxon>Mammalia</taxon>
        <taxon>Eutheria</taxon>
        <taxon>Euarchontoglires</taxon>
        <taxon>Glires</taxon>
        <taxon>Rodentia</taxon>
        <taxon>Myomorpha</taxon>
        <taxon>Muroidea</taxon>
        <taxon>Muridae</taxon>
        <taxon>Murinae</taxon>
        <taxon>Mus</taxon>
        <taxon>Mus</taxon>
    </lineage>
</organism>
<evidence type="ECO:0000313" key="19">
    <source>
        <dbReference type="Proteomes" id="UP000000589"/>
    </source>
</evidence>
<evidence type="ECO:0000256" key="11">
    <source>
        <dbReference type="ARBA" id="ARBA00023136"/>
    </source>
</evidence>
<evidence type="ECO:0000256" key="10">
    <source>
        <dbReference type="ARBA" id="ARBA00023027"/>
    </source>
</evidence>
<dbReference type="SUPFAM" id="SSF56399">
    <property type="entry name" value="ADP-ribosylation"/>
    <property type="match status" value="1"/>
</dbReference>
<keyword evidence="8 16" id="KW-0732">Signal</keyword>
<evidence type="ECO:0000256" key="5">
    <source>
        <dbReference type="ARBA" id="ARBA00022676"/>
    </source>
</evidence>
<evidence type="ECO:0000313" key="18">
    <source>
        <dbReference type="MGI" id="MGI:1202729"/>
    </source>
</evidence>
<dbReference type="GeneTree" id="ENSGT01030000234601"/>
<dbReference type="InterPro" id="IPR050999">
    <property type="entry name" value="ADP-ribosyltransferase_ARG"/>
</dbReference>
<evidence type="ECO:0000256" key="1">
    <source>
        <dbReference type="ARBA" id="ARBA00004609"/>
    </source>
</evidence>
<dbReference type="EC" id="2.4.2.31" evidence="16"/>
<evidence type="ECO:0000256" key="13">
    <source>
        <dbReference type="ARBA" id="ARBA00023180"/>
    </source>
</evidence>
<accession>A0A0R4J1N4</accession>
<keyword evidence="4" id="KW-0336">GPI-anchor</keyword>
<comment type="catalytic activity">
    <reaction evidence="15 16">
        <text>L-arginyl-[protein] + NAD(+) = N(omega)-(ADP-D-ribosyl)-L-arginyl-[protein] + nicotinamide + H(+)</text>
        <dbReference type="Rhea" id="RHEA:19149"/>
        <dbReference type="Rhea" id="RHEA-COMP:10532"/>
        <dbReference type="Rhea" id="RHEA-COMP:15087"/>
        <dbReference type="ChEBI" id="CHEBI:15378"/>
        <dbReference type="ChEBI" id="CHEBI:17154"/>
        <dbReference type="ChEBI" id="CHEBI:29965"/>
        <dbReference type="ChEBI" id="CHEBI:57540"/>
        <dbReference type="ChEBI" id="CHEBI:142554"/>
        <dbReference type="EC" id="2.4.2.31"/>
    </reaction>
</comment>
<dbReference type="OrthoDB" id="423533at2759"/>
<dbReference type="Pfam" id="PF01129">
    <property type="entry name" value="ART"/>
    <property type="match status" value="1"/>
</dbReference>
<evidence type="ECO:0000256" key="7">
    <source>
        <dbReference type="ARBA" id="ARBA00022695"/>
    </source>
</evidence>
<dbReference type="Proteomes" id="UP000000589">
    <property type="component" value="Chromosome 5"/>
</dbReference>
<keyword evidence="5 16" id="KW-0328">Glycosyltransferase</keyword>
<keyword evidence="6 16" id="KW-0808">Transferase</keyword>
<evidence type="ECO:0007829" key="20">
    <source>
        <dbReference type="ProteomicsDB" id="A0A0R4J1N4"/>
    </source>
</evidence>
<dbReference type="AlphaFoldDB" id="A0A0R4J1N4"/>
<dbReference type="GO" id="GO:0016779">
    <property type="term" value="F:nucleotidyltransferase activity"/>
    <property type="evidence" value="ECO:0007669"/>
    <property type="project" value="UniProtKB-KW"/>
</dbReference>
<evidence type="ECO:0000256" key="14">
    <source>
        <dbReference type="ARBA" id="ARBA00023288"/>
    </source>
</evidence>
<keyword evidence="19" id="KW-1185">Reference proteome</keyword>
<keyword evidence="13" id="KW-0325">Glycoprotein</keyword>
<dbReference type="GO" id="GO:0106274">
    <property type="term" value="F:NAD+-protein-arginine ADP-ribosyltransferase activity"/>
    <property type="evidence" value="ECO:0007669"/>
    <property type="project" value="UniProtKB-EC"/>
</dbReference>
<evidence type="ECO:0000313" key="17">
    <source>
        <dbReference type="Ensembl" id="ENSMUSP00000113493.2"/>
    </source>
</evidence>
<evidence type="ECO:0000256" key="6">
    <source>
        <dbReference type="ARBA" id="ARBA00022679"/>
    </source>
</evidence>
<reference evidence="17 19" key="1">
    <citation type="journal article" date="2009" name="PLoS Biol.">
        <title>Lineage-specific biology revealed by a finished genome assembly of the mouse.</title>
        <authorList>
            <consortium name="Mouse Genome Sequencing Consortium"/>
            <person name="Church D.M."/>
            <person name="Goodstadt L."/>
            <person name="Hillier L.W."/>
            <person name="Zody M.C."/>
            <person name="Goldstein S."/>
            <person name="She X."/>
            <person name="Bult C.J."/>
            <person name="Agarwala R."/>
            <person name="Cherry J.L."/>
            <person name="DiCuccio M."/>
            <person name="Hlavina W."/>
            <person name="Kapustin Y."/>
            <person name="Meric P."/>
            <person name="Maglott D."/>
            <person name="Birtle Z."/>
            <person name="Marques A.C."/>
            <person name="Graves T."/>
            <person name="Zhou S."/>
            <person name="Teague B."/>
            <person name="Potamousis K."/>
            <person name="Churas C."/>
            <person name="Place M."/>
            <person name="Herschleb J."/>
            <person name="Runnheim R."/>
            <person name="Forrest D."/>
            <person name="Amos-Landgraf J."/>
            <person name="Schwartz D.C."/>
            <person name="Cheng Z."/>
            <person name="Lindblad-Toh K."/>
            <person name="Eichler E.E."/>
            <person name="Ponting C.P."/>
        </authorList>
    </citation>
    <scope>NUCLEOTIDE SEQUENCE [LARGE SCALE GENOMIC DNA]</scope>
    <source>
        <strain evidence="17 19">C57BL/6J</strain>
    </source>
</reference>
<keyword evidence="11" id="KW-0472">Membrane</keyword>
<evidence type="ECO:0000256" key="12">
    <source>
        <dbReference type="ARBA" id="ARBA00023157"/>
    </source>
</evidence>
<dbReference type="GO" id="GO:0098552">
    <property type="term" value="C:side of membrane"/>
    <property type="evidence" value="ECO:0007669"/>
    <property type="project" value="UniProtKB-KW"/>
</dbReference>
<dbReference type="ProteomicsDB" id="307871"/>
<reference evidence="17" key="4">
    <citation type="submission" date="2025-08" db="UniProtKB">
        <authorList>
            <consortium name="Ensembl"/>
        </authorList>
    </citation>
    <scope>IDENTIFICATION</scope>
    <source>
        <strain evidence="17">C57BL/6J</strain>
    </source>
</reference>
<evidence type="ECO:0000256" key="16">
    <source>
        <dbReference type="RuleBase" id="RU361228"/>
    </source>
</evidence>
<keyword evidence="12" id="KW-1015">Disulfide bond</keyword>
<evidence type="ECO:0000256" key="9">
    <source>
        <dbReference type="ARBA" id="ARBA00022857"/>
    </source>
</evidence>
<dbReference type="Antibodypedia" id="2182">
    <property type="antibodies" value="392 antibodies from 29 providers"/>
</dbReference>
<dbReference type="PANTHER" id="PTHR10339">
    <property type="entry name" value="ADP-RIBOSYLTRANSFERASE"/>
    <property type="match status" value="1"/>
</dbReference>
<dbReference type="MGI" id="MGI:1202729">
    <property type="gene designation" value="Art3"/>
</dbReference>
<dbReference type="SMR" id="A0A0R4J1N4"/>
<name>A0A0R4J1N4_MOUSE</name>
<evidence type="ECO:0000256" key="3">
    <source>
        <dbReference type="ARBA" id="ARBA00022475"/>
    </source>
</evidence>
<dbReference type="InterPro" id="IPR000768">
    <property type="entry name" value="ART"/>
</dbReference>
<protein>
    <recommendedName>
        <fullName evidence="16">NAD(P)(+)--arginine ADP-ribosyltransferase</fullName>
        <ecNumber evidence="16">2.4.2.31</ecNumber>
    </recommendedName>
    <alternativeName>
        <fullName evidence="16">Mono(ADP-ribosyl)transferase</fullName>
    </alternativeName>
</protein>
<dbReference type="AGR" id="MGI:1202729"/>
<dbReference type="PROSITE" id="PS51996">
    <property type="entry name" value="TR_MART"/>
    <property type="match status" value="1"/>
</dbReference>
<dbReference type="ExpressionAtlas" id="A0A0R4J1N4">
    <property type="expression patterns" value="baseline and differential"/>
</dbReference>
<dbReference type="PANTHER" id="PTHR10339:SF4">
    <property type="entry name" value="ECTO-ADP-RIBOSYLTRANSFERASE 3"/>
    <property type="match status" value="1"/>
</dbReference>
<dbReference type="FunFam" id="3.90.176.10:FF:000002">
    <property type="entry name" value="NAD(P)(+)--arginine ADP-ribosyltransferase"/>
    <property type="match status" value="1"/>
</dbReference>
<evidence type="ECO:0000256" key="4">
    <source>
        <dbReference type="ARBA" id="ARBA00022622"/>
    </source>
</evidence>
<dbReference type="Ensembl" id="ENSMUST00000120416.8">
    <property type="protein sequence ID" value="ENSMUSP00000113493.2"/>
    <property type="gene ID" value="ENSMUSG00000034842.17"/>
</dbReference>
<proteinExistence type="evidence at protein level"/>
<feature type="signal peptide" evidence="16">
    <location>
        <begin position="1"/>
        <end position="26"/>
    </location>
</feature>
<reference evidence="17" key="5">
    <citation type="submission" date="2025-09" db="UniProtKB">
        <authorList>
            <consortium name="Ensembl"/>
        </authorList>
    </citation>
    <scope>IDENTIFICATION</scope>
    <source>
        <strain evidence="17">C57BL/6J</strain>
    </source>
</reference>
<feature type="chain" id="PRO_5005967685" description="NAD(P)(+)--arginine ADP-ribosyltransferase" evidence="16">
    <location>
        <begin position="27"/>
        <end position="408"/>
    </location>
</feature>
<keyword evidence="3" id="KW-1003">Cell membrane</keyword>
<keyword evidence="14" id="KW-0449">Lipoprotein</keyword>
<keyword evidence="20" id="KW-1267">Proteomics identification</keyword>
<dbReference type="jPOST" id="A0A0R4J1N4"/>
<evidence type="ECO:0000256" key="2">
    <source>
        <dbReference type="ARBA" id="ARBA00009558"/>
    </source>
</evidence>
<keyword evidence="9 16" id="KW-0521">NADP</keyword>
<reference evidence="21" key="2">
    <citation type="journal article" date="2010" name="Cell">
        <title>A tissue-specific atlas of mouse protein phosphorylation and expression.</title>
        <authorList>
            <person name="Huttlin E.L."/>
            <person name="Jedrychowski M.P."/>
            <person name="Elias J.E."/>
            <person name="Goswami T."/>
            <person name="Rad R."/>
            <person name="Beausoleil S.A."/>
            <person name="Villen J."/>
            <person name="Haas W."/>
            <person name="Sowa M.E."/>
            <person name="Gygi S.P."/>
        </authorList>
    </citation>
    <scope>IDENTIFICATION BY MASS SPECTROMETRY [LARGE SCALE ANALYSIS]</scope>
</reference>
<dbReference type="GO" id="GO:0005886">
    <property type="term" value="C:plasma membrane"/>
    <property type="evidence" value="ECO:0007669"/>
    <property type="project" value="UniProtKB-SubCell"/>
</dbReference>
<dbReference type="Bgee" id="ENSMUSG00000034842">
    <property type="expression patterns" value="Expressed in spermatocyte and 167 other cell types or tissues"/>
</dbReference>
<comment type="similarity">
    <text evidence="2 16">Belongs to the Arg-specific ADP-ribosyltransferase family.</text>
</comment>
<evidence type="ECO:0007829" key="21">
    <source>
        <dbReference type="PubMed" id="21183079"/>
    </source>
</evidence>
<reference evidence="17 19" key="3">
    <citation type="journal article" date="2011" name="PLoS Biol.">
        <title>Modernizing reference genome assemblies.</title>
        <authorList>
            <person name="Church D.M."/>
            <person name="Schneider V.A."/>
            <person name="Graves T."/>
            <person name="Auger K."/>
            <person name="Cunningham F."/>
            <person name="Bouk N."/>
            <person name="Chen H.C."/>
            <person name="Agarwala R."/>
            <person name="McLaren W.M."/>
            <person name="Ritchie G.R."/>
            <person name="Albracht D."/>
            <person name="Kremitzki M."/>
            <person name="Rock S."/>
            <person name="Kotkiewicz H."/>
            <person name="Kremitzki C."/>
            <person name="Wollam A."/>
            <person name="Trani L."/>
            <person name="Fulton L."/>
            <person name="Fulton R."/>
            <person name="Matthews L."/>
            <person name="Whitehead S."/>
            <person name="Chow W."/>
            <person name="Torrance J."/>
            <person name="Dunn M."/>
            <person name="Harden G."/>
            <person name="Threadgold G."/>
            <person name="Wood J."/>
            <person name="Collins J."/>
            <person name="Heath P."/>
            <person name="Griffiths G."/>
            <person name="Pelan S."/>
            <person name="Grafham D."/>
            <person name="Eichler E.E."/>
            <person name="Weinstock G."/>
            <person name="Mardis E.R."/>
            <person name="Wilson R.K."/>
            <person name="Howe K."/>
            <person name="Flicek P."/>
            <person name="Hubbard T."/>
        </authorList>
    </citation>
    <scope>NUCLEOTIDE SEQUENCE [LARGE SCALE GENOMIC DNA]</scope>
    <source>
        <strain evidence="17 19">C57BL/6J</strain>
    </source>
</reference>
<keyword evidence="7" id="KW-0548">Nucleotidyltransferase</keyword>
<evidence type="ECO:0000256" key="15">
    <source>
        <dbReference type="ARBA" id="ARBA00047597"/>
    </source>
</evidence>
<keyword evidence="10 16" id="KW-0520">NAD</keyword>
<dbReference type="PhylomeDB" id="A0A0R4J1N4"/>
<comment type="subcellular location">
    <subcellularLocation>
        <location evidence="1">Cell membrane</location>
        <topology evidence="1">Lipid-anchor</topology>
        <topology evidence="1">GPI-anchor</topology>
    </subcellularLocation>
</comment>
<dbReference type="Gene3D" id="3.90.176.10">
    <property type="entry name" value="Toxin ADP-ribosyltransferase, Chain A, domain 1"/>
    <property type="match status" value="1"/>
</dbReference>
<dbReference type="PRINTS" id="PR00970">
    <property type="entry name" value="RIBTRNSFRASE"/>
</dbReference>
<sequence length="408" mass="47011">MKMGHFEMVTTLLAAAVLMDIFQVKAEVLDMAENAFDDEYLKCKSRMESKYIPQMKREEWANDALLRMVWDNAEIQWEARKAQLFLPRNFKDTYGIALTAYVNEAQEQTSFYHTFSSAVKMAGLSRRRYIYNFPFKAFHFYLVRALQLLRRPCEKSYKTVVYSTSPDISFTFGEQNQARLGNFTLAYSAKPETADNQRVLTIQTCFGVAVGKFLNKEDDSVVLIPLSEVFQVSRKGTSNDLVLQSINSTCSYYECAFLGGLKTENCIANAEYIDPRYLYNPGEYTLLQTTQIWTIRSLKTLVGTTLTLTECQKLKCYKQRKILSCRMKSLTEVEERPTILVRNTSFSLKNALKYKTVKLILFFIKSSRSGSRSEIPSLCILWQYAPSISHGIHHFTRCFCCKLHRAIA</sequence>
<gene>
    <name evidence="17 18" type="primary">Art3</name>
</gene>
<dbReference type="VEuPathDB" id="HostDB:ENSMUSG00000034842"/>